<dbReference type="Pfam" id="PF00069">
    <property type="entry name" value="Pkinase"/>
    <property type="match status" value="1"/>
</dbReference>
<evidence type="ECO:0000313" key="7">
    <source>
        <dbReference type="EMBL" id="RMX90079.1"/>
    </source>
</evidence>
<dbReference type="GO" id="GO:0043484">
    <property type="term" value="P:regulation of RNA splicing"/>
    <property type="evidence" value="ECO:0007669"/>
    <property type="project" value="TreeGrafter"/>
</dbReference>
<dbReference type="Proteomes" id="UP000281245">
    <property type="component" value="Unassembled WGS sequence"/>
</dbReference>
<dbReference type="SMART" id="SM00220">
    <property type="entry name" value="S_TKc"/>
    <property type="match status" value="1"/>
</dbReference>
<dbReference type="GO" id="GO:0004674">
    <property type="term" value="F:protein serine/threonine kinase activity"/>
    <property type="evidence" value="ECO:0007669"/>
    <property type="project" value="UniProtKB-KW"/>
</dbReference>
<feature type="domain" description="Protein kinase" evidence="6">
    <location>
        <begin position="62"/>
        <end position="426"/>
    </location>
</feature>
<protein>
    <recommendedName>
        <fullName evidence="6">Protein kinase domain-containing protein</fullName>
    </recommendedName>
</protein>
<comment type="caution">
    <text evidence="7">The sequence shown here is derived from an EMBL/GenBank/DDBJ whole genome shotgun (WGS) entry which is preliminary data.</text>
</comment>
<keyword evidence="4" id="KW-0418">Kinase</keyword>
<evidence type="ECO:0000259" key="6">
    <source>
        <dbReference type="PROSITE" id="PS50011"/>
    </source>
</evidence>
<keyword evidence="3" id="KW-0547">Nucleotide-binding</keyword>
<gene>
    <name evidence="7" type="ORF">D0869_00389</name>
</gene>
<dbReference type="AlphaFoldDB" id="A0A3M6XH87"/>
<evidence type="ECO:0000256" key="2">
    <source>
        <dbReference type="ARBA" id="ARBA00022679"/>
    </source>
</evidence>
<dbReference type="InterPro" id="IPR011009">
    <property type="entry name" value="Kinase-like_dom_sf"/>
</dbReference>
<accession>A0A3M6XH87</accession>
<dbReference type="PROSITE" id="PS50011">
    <property type="entry name" value="PROTEIN_KINASE_DOM"/>
    <property type="match status" value="1"/>
</dbReference>
<dbReference type="GO" id="GO:0005524">
    <property type="term" value="F:ATP binding"/>
    <property type="evidence" value="ECO:0007669"/>
    <property type="project" value="UniProtKB-KW"/>
</dbReference>
<dbReference type="Gene3D" id="1.10.510.10">
    <property type="entry name" value="Transferase(Phosphotransferase) domain 1"/>
    <property type="match status" value="1"/>
</dbReference>
<organism evidence="7 8">
    <name type="scientific">Hortaea werneckii</name>
    <name type="common">Black yeast</name>
    <name type="synonym">Cladosporium werneckii</name>
    <dbReference type="NCBI Taxonomy" id="91943"/>
    <lineage>
        <taxon>Eukaryota</taxon>
        <taxon>Fungi</taxon>
        <taxon>Dikarya</taxon>
        <taxon>Ascomycota</taxon>
        <taxon>Pezizomycotina</taxon>
        <taxon>Dothideomycetes</taxon>
        <taxon>Dothideomycetidae</taxon>
        <taxon>Mycosphaerellales</taxon>
        <taxon>Teratosphaeriaceae</taxon>
        <taxon>Hortaea</taxon>
    </lineage>
</organism>
<dbReference type="PROSITE" id="PS00108">
    <property type="entry name" value="PROTEIN_KINASE_ST"/>
    <property type="match status" value="1"/>
</dbReference>
<dbReference type="SUPFAM" id="SSF56112">
    <property type="entry name" value="Protein kinase-like (PK-like)"/>
    <property type="match status" value="1"/>
</dbReference>
<evidence type="ECO:0000256" key="1">
    <source>
        <dbReference type="ARBA" id="ARBA00022527"/>
    </source>
</evidence>
<evidence type="ECO:0000256" key="3">
    <source>
        <dbReference type="ARBA" id="ARBA00022741"/>
    </source>
</evidence>
<dbReference type="Gene3D" id="3.30.200.20">
    <property type="entry name" value="Phosphorylase Kinase, domain 1"/>
    <property type="match status" value="1"/>
</dbReference>
<keyword evidence="5" id="KW-0067">ATP-binding</keyword>
<evidence type="ECO:0000256" key="4">
    <source>
        <dbReference type="ARBA" id="ARBA00022777"/>
    </source>
</evidence>
<name>A0A3M6XH87_HORWE</name>
<proteinExistence type="predicted"/>
<evidence type="ECO:0000256" key="5">
    <source>
        <dbReference type="ARBA" id="ARBA00022840"/>
    </source>
</evidence>
<dbReference type="VEuPathDB" id="FungiDB:BTJ68_05930"/>
<dbReference type="InterPro" id="IPR000719">
    <property type="entry name" value="Prot_kinase_dom"/>
</dbReference>
<reference evidence="7 8" key="1">
    <citation type="journal article" date="2018" name="BMC Genomics">
        <title>Genomic evidence for intraspecific hybridization in a clonal and extremely halotolerant yeast.</title>
        <authorList>
            <person name="Gostincar C."/>
            <person name="Stajich J.E."/>
            <person name="Zupancic J."/>
            <person name="Zalar P."/>
            <person name="Gunde-Cimerman N."/>
        </authorList>
    </citation>
    <scope>NUCLEOTIDE SEQUENCE [LARGE SCALE GENOMIC DNA]</scope>
    <source>
        <strain evidence="7 8">EXF-6656</strain>
    </source>
</reference>
<dbReference type="PANTHER" id="PTHR45646">
    <property type="entry name" value="SERINE/THREONINE-PROTEIN KINASE DOA-RELATED"/>
    <property type="match status" value="1"/>
</dbReference>
<keyword evidence="2" id="KW-0808">Transferase</keyword>
<dbReference type="InterPro" id="IPR008271">
    <property type="entry name" value="Ser/Thr_kinase_AS"/>
</dbReference>
<dbReference type="EMBL" id="QWIJ01000010">
    <property type="protein sequence ID" value="RMX90079.1"/>
    <property type="molecule type" value="Genomic_DNA"/>
</dbReference>
<keyword evidence="1" id="KW-0723">Serine/threonine-protein kinase</keyword>
<sequence>MMALVNRAWMAFRRLAWKPLAFPNEGTVRVHASDKIEEESLPGYVATHYCSVRIGQVLKERYQILQPSGWHGISSKFTPQLHVGRGLISNRQCQHVALKLYIQSALLGSELDTEFEVYRRIAESPESHPGRSALRSLLDSFEVETPEGKHRCLVHIPLWESMLSFKHRNPVGRLPQPVIAFMLKRLFHALDLLHNECHVAHTDIKEANILLPADSSIMTQFEKEELEHPSPMKEVDGGFIYLSREMGIPRAFGAPVLCDFGSAVSLDDGSEHREDIQPNFYRAPEVILDIPWTYKVDIWNVGCMIWDAFQGEHLFTGHDSEHNTYRGRAHLSEIIALLGPPPPSLLAQANLRSKFFSDEGNMHPYREFSAGIPLPHPYPLEQRETTLQGEANNEDRVLFLQFMRKMLQWHPGNRSDARELAEDEWILKHGT</sequence>
<dbReference type="GO" id="GO:0005634">
    <property type="term" value="C:nucleus"/>
    <property type="evidence" value="ECO:0007669"/>
    <property type="project" value="TreeGrafter"/>
</dbReference>
<dbReference type="PANTHER" id="PTHR45646:SF11">
    <property type="entry name" value="SERINE_THREONINE-PROTEIN KINASE DOA"/>
    <property type="match status" value="1"/>
</dbReference>
<evidence type="ECO:0000313" key="8">
    <source>
        <dbReference type="Proteomes" id="UP000281245"/>
    </source>
</evidence>
<dbReference type="InterPro" id="IPR051175">
    <property type="entry name" value="CLK_kinases"/>
</dbReference>
<dbReference type="OrthoDB" id="5979581at2759"/>